<dbReference type="InterPro" id="IPR016024">
    <property type="entry name" value="ARM-type_fold"/>
</dbReference>
<dbReference type="InterPro" id="IPR004155">
    <property type="entry name" value="PBS_lyase_HEAT"/>
</dbReference>
<dbReference type="AlphaFoldDB" id="A0A5Q2RII4"/>
<dbReference type="EMBL" id="CP045851">
    <property type="protein sequence ID" value="QGG94692.1"/>
    <property type="molecule type" value="Genomic_DNA"/>
</dbReference>
<dbReference type="Pfam" id="PF13646">
    <property type="entry name" value="HEAT_2"/>
    <property type="match status" value="2"/>
</dbReference>
<organism evidence="1 2">
    <name type="scientific">Actinomarinicola tropica</name>
    <dbReference type="NCBI Taxonomy" id="2789776"/>
    <lineage>
        <taxon>Bacteria</taxon>
        <taxon>Bacillati</taxon>
        <taxon>Actinomycetota</taxon>
        <taxon>Acidimicrobiia</taxon>
        <taxon>Acidimicrobiales</taxon>
        <taxon>Iamiaceae</taxon>
        <taxon>Actinomarinicola</taxon>
    </lineage>
</organism>
<gene>
    <name evidence="1" type="ORF">GH723_05965</name>
</gene>
<dbReference type="InterPro" id="IPR011989">
    <property type="entry name" value="ARM-like"/>
</dbReference>
<dbReference type="KEGG" id="atq:GH723_05965"/>
<dbReference type="GO" id="GO:0016491">
    <property type="term" value="F:oxidoreductase activity"/>
    <property type="evidence" value="ECO:0007669"/>
    <property type="project" value="TreeGrafter"/>
</dbReference>
<dbReference type="PANTHER" id="PTHR12697">
    <property type="entry name" value="PBS LYASE HEAT-LIKE PROTEIN"/>
    <property type="match status" value="1"/>
</dbReference>
<protein>
    <recommendedName>
        <fullName evidence="3">HEAT repeat domain-containing protein</fullName>
    </recommendedName>
</protein>
<dbReference type="Proteomes" id="UP000334019">
    <property type="component" value="Chromosome"/>
</dbReference>
<accession>A0A5Q2RII4</accession>
<evidence type="ECO:0008006" key="3">
    <source>
        <dbReference type="Google" id="ProtNLM"/>
    </source>
</evidence>
<reference evidence="1 2" key="1">
    <citation type="submission" date="2019-11" db="EMBL/GenBank/DDBJ databases">
        <authorList>
            <person name="He Y."/>
        </authorList>
    </citation>
    <scope>NUCLEOTIDE SEQUENCE [LARGE SCALE GENOMIC DNA]</scope>
    <source>
        <strain evidence="1 2">SCSIO 58843</strain>
    </source>
</reference>
<evidence type="ECO:0000313" key="2">
    <source>
        <dbReference type="Proteomes" id="UP000334019"/>
    </source>
</evidence>
<name>A0A5Q2RII4_9ACTN</name>
<dbReference type="SUPFAM" id="SSF48371">
    <property type="entry name" value="ARM repeat"/>
    <property type="match status" value="1"/>
</dbReference>
<evidence type="ECO:0000313" key="1">
    <source>
        <dbReference type="EMBL" id="QGG94692.1"/>
    </source>
</evidence>
<dbReference type="Gene3D" id="1.25.10.10">
    <property type="entry name" value="Leucine-rich Repeat Variant"/>
    <property type="match status" value="2"/>
</dbReference>
<keyword evidence="2" id="KW-1185">Reference proteome</keyword>
<proteinExistence type="predicted"/>
<dbReference type="RefSeq" id="WP_153758798.1">
    <property type="nucleotide sequence ID" value="NZ_CP045851.1"/>
</dbReference>
<dbReference type="SMART" id="SM00567">
    <property type="entry name" value="EZ_HEAT"/>
    <property type="match status" value="5"/>
</dbReference>
<sequence length="353" mass="35997">MSDVLVATLAVLTATIVALLLLTAGARTVRLVAARRRHGRVQRLRPLVAQLAAADDDLPPTLPPGLTHHDLATLEQVALDVLPKVRGRGRSQLVDLLVARGLADDARRRLRRPGPVGRARAVLVIGALGIDTATNEVVGALSDRHPEVRIAAVRALGQLSSAQAVDALVACLSAPDRYPAGLVGAALAGHGTRSGAALVSCLHDGPPIARTVAAQVLGATHAQSARTALVDRLAHDAEPGVRRAAAGALGRIGSPRSVDALVEASLHDPSPEVRAAALSALGDVGDTRAVPVLRDAVGHPHHEVASSAAAALTRVGEAGPAALESLAATAATRPGRYAQAALAELRRAGAGTR</sequence>
<dbReference type="PANTHER" id="PTHR12697:SF38">
    <property type="entry name" value="PBS LYASE HEAT DOMAIN PROTEIN REPEAT-CONTAINING PROTEIN"/>
    <property type="match status" value="1"/>
</dbReference>